<comment type="similarity">
    <text evidence="2">Belongs to the autoinducer-2 exporter (AI-2E) (TC 2.A.86) family.</text>
</comment>
<evidence type="ECO:0000256" key="9">
    <source>
        <dbReference type="SAM" id="Phobius"/>
    </source>
</evidence>
<feature type="transmembrane region" description="Helical" evidence="9">
    <location>
        <begin position="113"/>
        <end position="136"/>
    </location>
</feature>
<dbReference type="EMBL" id="PDJF01000001">
    <property type="protein sequence ID" value="PFG29008.1"/>
    <property type="molecule type" value="Genomic_DNA"/>
</dbReference>
<evidence type="ECO:0000313" key="10">
    <source>
        <dbReference type="EMBL" id="PFG29008.1"/>
    </source>
</evidence>
<keyword evidence="7 9" id="KW-0472">Membrane</keyword>
<feature type="compositionally biased region" description="Acidic residues" evidence="8">
    <location>
        <begin position="439"/>
        <end position="452"/>
    </location>
</feature>
<protein>
    <submittedName>
        <fullName evidence="10">Putative PurR-regulated permease PerM</fullName>
    </submittedName>
</protein>
<evidence type="ECO:0000256" key="8">
    <source>
        <dbReference type="SAM" id="MobiDB-lite"/>
    </source>
</evidence>
<feature type="transmembrane region" description="Helical" evidence="9">
    <location>
        <begin position="309"/>
        <end position="332"/>
    </location>
</feature>
<sequence>MIESVNAKENTSLPTPERDDTSAPATLTPDDSHDPLEVTVANDQVDRSVVVNKALKNGASWCIRALVLFATAIVIGWIIKKLWAGILPVILAVILCTVLGPPTYWMRKHKVPGALAALISMLALIAAIGAVIYFIVPQIASQSQVLYLQAYEAILQVRLWLQGPTINIDSEQLDNLINEAAAWLQDQAATIASGVLTGISTVTSLTITLFVVIVLTFFFLKDGHKFLGWLRGVLGRKQGWHSTELLTRSWHTLSGFIKAQALVSLVDAVFIGIGLHFIGVPMASALAVITFMAGFIPIVGAVTAGALAVIIALISLGFTKALITLALILLVQQLEGNVLSPILQSRAMDLHPVIVLVSVTVGGGLFGIVGAFLAVPVAAMVAVAMRYAQDMLRLRSGELTTSDITFSTRAGLAIGTVVQHDAAAEREARGLNAAPAPIEDPEAMPDGNEDEFSVSASLHNAGSAATSKARNLAEKFKR</sequence>
<dbReference type="AlphaFoldDB" id="A0A2A9DQN9"/>
<comment type="caution">
    <text evidence="10">The sequence shown here is derived from an EMBL/GenBank/DDBJ whole genome shotgun (WGS) entry which is preliminary data.</text>
</comment>
<feature type="region of interest" description="Disordered" evidence="8">
    <location>
        <begin position="430"/>
        <end position="453"/>
    </location>
</feature>
<keyword evidence="6 9" id="KW-1133">Transmembrane helix</keyword>
<dbReference type="InterPro" id="IPR002549">
    <property type="entry name" value="AI-2E-like"/>
</dbReference>
<feature type="transmembrane region" description="Helical" evidence="9">
    <location>
        <begin position="191"/>
        <end position="220"/>
    </location>
</feature>
<dbReference type="PANTHER" id="PTHR21716">
    <property type="entry name" value="TRANSMEMBRANE PROTEIN"/>
    <property type="match status" value="1"/>
</dbReference>
<dbReference type="Pfam" id="PF01594">
    <property type="entry name" value="AI-2E_transport"/>
    <property type="match status" value="1"/>
</dbReference>
<evidence type="ECO:0000256" key="4">
    <source>
        <dbReference type="ARBA" id="ARBA00022475"/>
    </source>
</evidence>
<keyword evidence="5 9" id="KW-0812">Transmembrane</keyword>
<organism evidence="10 11">
    <name type="scientific">Corynebacterium renale</name>
    <dbReference type="NCBI Taxonomy" id="1724"/>
    <lineage>
        <taxon>Bacteria</taxon>
        <taxon>Bacillati</taxon>
        <taxon>Actinomycetota</taxon>
        <taxon>Actinomycetes</taxon>
        <taxon>Mycobacteriales</taxon>
        <taxon>Corynebacteriaceae</taxon>
        <taxon>Corynebacterium</taxon>
    </lineage>
</organism>
<dbReference type="PANTHER" id="PTHR21716:SF53">
    <property type="entry name" value="PERMEASE PERM-RELATED"/>
    <property type="match status" value="1"/>
</dbReference>
<proteinExistence type="inferred from homology"/>
<feature type="transmembrane region" description="Helical" evidence="9">
    <location>
        <begin position="85"/>
        <end position="106"/>
    </location>
</feature>
<feature type="transmembrane region" description="Helical" evidence="9">
    <location>
        <begin position="256"/>
        <end position="278"/>
    </location>
</feature>
<evidence type="ECO:0000256" key="2">
    <source>
        <dbReference type="ARBA" id="ARBA00009773"/>
    </source>
</evidence>
<dbReference type="OrthoDB" id="9784366at2"/>
<accession>A0A2A9DQN9</accession>
<evidence type="ECO:0000256" key="5">
    <source>
        <dbReference type="ARBA" id="ARBA00022692"/>
    </source>
</evidence>
<keyword evidence="4" id="KW-1003">Cell membrane</keyword>
<evidence type="ECO:0000313" key="11">
    <source>
        <dbReference type="Proteomes" id="UP000221653"/>
    </source>
</evidence>
<dbReference type="GO" id="GO:0055085">
    <property type="term" value="P:transmembrane transport"/>
    <property type="evidence" value="ECO:0007669"/>
    <property type="project" value="TreeGrafter"/>
</dbReference>
<dbReference type="Proteomes" id="UP000221653">
    <property type="component" value="Unassembled WGS sequence"/>
</dbReference>
<evidence type="ECO:0000256" key="6">
    <source>
        <dbReference type="ARBA" id="ARBA00022989"/>
    </source>
</evidence>
<dbReference type="GO" id="GO:0005886">
    <property type="term" value="C:plasma membrane"/>
    <property type="evidence" value="ECO:0007669"/>
    <property type="project" value="UniProtKB-SubCell"/>
</dbReference>
<dbReference type="RefSeq" id="WP_098389315.1">
    <property type="nucleotide sequence ID" value="NZ_LS483464.1"/>
</dbReference>
<gene>
    <name evidence="10" type="ORF">ATK06_2140</name>
</gene>
<feature type="transmembrane region" description="Helical" evidence="9">
    <location>
        <begin position="61"/>
        <end position="79"/>
    </location>
</feature>
<evidence type="ECO:0000256" key="3">
    <source>
        <dbReference type="ARBA" id="ARBA00022448"/>
    </source>
</evidence>
<feature type="region of interest" description="Disordered" evidence="8">
    <location>
        <begin position="1"/>
        <end position="35"/>
    </location>
</feature>
<feature type="transmembrane region" description="Helical" evidence="9">
    <location>
        <begin position="284"/>
        <end position="302"/>
    </location>
</feature>
<name>A0A2A9DQN9_9CORY</name>
<reference evidence="10 11" key="1">
    <citation type="submission" date="2017-10" db="EMBL/GenBank/DDBJ databases">
        <title>Sequencing the genomes of 1000 actinobacteria strains.</title>
        <authorList>
            <person name="Klenk H.-P."/>
        </authorList>
    </citation>
    <scope>NUCLEOTIDE SEQUENCE [LARGE SCALE GENOMIC DNA]</scope>
    <source>
        <strain evidence="10 11">DSM 20688</strain>
    </source>
</reference>
<keyword evidence="11" id="KW-1185">Reference proteome</keyword>
<keyword evidence="3" id="KW-0813">Transport</keyword>
<dbReference type="STRING" id="1724.GCA_001044175_01996"/>
<evidence type="ECO:0000256" key="1">
    <source>
        <dbReference type="ARBA" id="ARBA00004651"/>
    </source>
</evidence>
<feature type="transmembrane region" description="Helical" evidence="9">
    <location>
        <begin position="352"/>
        <end position="385"/>
    </location>
</feature>
<comment type="subcellular location">
    <subcellularLocation>
        <location evidence="1">Cell membrane</location>
        <topology evidence="1">Multi-pass membrane protein</topology>
    </subcellularLocation>
</comment>
<evidence type="ECO:0000256" key="7">
    <source>
        <dbReference type="ARBA" id="ARBA00023136"/>
    </source>
</evidence>